<dbReference type="AlphaFoldDB" id="A0A9P7CVA3"/>
<reference evidence="2" key="1">
    <citation type="journal article" date="2020" name="New Phytol.">
        <title>Comparative genomics reveals dynamic genome evolution in host specialist ectomycorrhizal fungi.</title>
        <authorList>
            <person name="Lofgren L.A."/>
            <person name="Nguyen N.H."/>
            <person name="Vilgalys R."/>
            <person name="Ruytinx J."/>
            <person name="Liao H.L."/>
            <person name="Branco S."/>
            <person name="Kuo A."/>
            <person name="LaButti K."/>
            <person name="Lipzen A."/>
            <person name="Andreopoulos W."/>
            <person name="Pangilinan J."/>
            <person name="Riley R."/>
            <person name="Hundley H."/>
            <person name="Na H."/>
            <person name="Barry K."/>
            <person name="Grigoriev I.V."/>
            <person name="Stajich J.E."/>
            <person name="Kennedy P.G."/>
        </authorList>
    </citation>
    <scope>NUCLEOTIDE SEQUENCE</scope>
    <source>
        <strain evidence="2">DOB743</strain>
    </source>
</reference>
<evidence type="ECO:0000256" key="1">
    <source>
        <dbReference type="SAM" id="MobiDB-lite"/>
    </source>
</evidence>
<protein>
    <submittedName>
        <fullName evidence="2">Uncharacterized protein</fullName>
    </submittedName>
</protein>
<name>A0A9P7CVA3_9AGAM</name>
<accession>A0A9P7CVA3</accession>
<dbReference type="EMBL" id="JABBWD010000184">
    <property type="protein sequence ID" value="KAG1763003.1"/>
    <property type="molecule type" value="Genomic_DNA"/>
</dbReference>
<keyword evidence="3" id="KW-1185">Reference proteome</keyword>
<feature type="region of interest" description="Disordered" evidence="1">
    <location>
        <begin position="69"/>
        <end position="90"/>
    </location>
</feature>
<sequence>MPIIGTTIFGFGLMTTFLPIQLYLVDTFTYAASATAAASLYGTIGGTDETARSKERTKFEHFATLEEASCDPESSQASHPHRRRSMFSKKDRLEALARKDETWYPCHILNSCVSTGGPKDGPGSTLNGALLDGAARNA</sequence>
<gene>
    <name evidence="2" type="ORF">EV702DRAFT_1205898</name>
</gene>
<dbReference type="Proteomes" id="UP000714275">
    <property type="component" value="Unassembled WGS sequence"/>
</dbReference>
<evidence type="ECO:0000313" key="2">
    <source>
        <dbReference type="EMBL" id="KAG1763003.1"/>
    </source>
</evidence>
<organism evidence="2 3">
    <name type="scientific">Suillus placidus</name>
    <dbReference type="NCBI Taxonomy" id="48579"/>
    <lineage>
        <taxon>Eukaryota</taxon>
        <taxon>Fungi</taxon>
        <taxon>Dikarya</taxon>
        <taxon>Basidiomycota</taxon>
        <taxon>Agaricomycotina</taxon>
        <taxon>Agaricomycetes</taxon>
        <taxon>Agaricomycetidae</taxon>
        <taxon>Boletales</taxon>
        <taxon>Suillineae</taxon>
        <taxon>Suillaceae</taxon>
        <taxon>Suillus</taxon>
    </lineage>
</organism>
<evidence type="ECO:0000313" key="3">
    <source>
        <dbReference type="Proteomes" id="UP000714275"/>
    </source>
</evidence>
<feature type="region of interest" description="Disordered" evidence="1">
    <location>
        <begin position="117"/>
        <end position="138"/>
    </location>
</feature>
<proteinExistence type="predicted"/>
<dbReference type="OrthoDB" id="2684605at2759"/>
<comment type="caution">
    <text evidence="2">The sequence shown here is derived from an EMBL/GenBank/DDBJ whole genome shotgun (WGS) entry which is preliminary data.</text>
</comment>